<comment type="caution">
    <text evidence="2">The sequence shown here is derived from an EMBL/GenBank/DDBJ whole genome shotgun (WGS) entry which is preliminary data.</text>
</comment>
<dbReference type="EMBL" id="JAGSPD010000009">
    <property type="protein sequence ID" value="MBV7269853.1"/>
    <property type="molecule type" value="Genomic_DNA"/>
</dbReference>
<gene>
    <name evidence="2" type="ORF">KCG49_11705</name>
</gene>
<feature type="signal peptide" evidence="1">
    <location>
        <begin position="1"/>
        <end position="20"/>
    </location>
</feature>
<name>A0A9X1FBB2_9FLAO</name>
<accession>A0A9X1FBB2</accession>
<evidence type="ECO:0000256" key="1">
    <source>
        <dbReference type="SAM" id="SignalP"/>
    </source>
</evidence>
<keyword evidence="3" id="KW-1185">Reference proteome</keyword>
<dbReference type="AlphaFoldDB" id="A0A9X1FBB2"/>
<organism evidence="2 3">
    <name type="scientific">Winogradskyella luteola</name>
    <dbReference type="NCBI Taxonomy" id="2828330"/>
    <lineage>
        <taxon>Bacteria</taxon>
        <taxon>Pseudomonadati</taxon>
        <taxon>Bacteroidota</taxon>
        <taxon>Flavobacteriia</taxon>
        <taxon>Flavobacteriales</taxon>
        <taxon>Flavobacteriaceae</taxon>
        <taxon>Winogradskyella</taxon>
    </lineage>
</organism>
<sequence length="145" mass="16218">MKIHKLSVILLFAASLLCMQCDDDDDQPSMVCDFTTIIDNELYQNAQSAFYSLVSAQIDEDCLNIKISSSGCSGETWVLELVDSGGVLDSDPPQRNLKFVLTNNEACLAIFEQERSFDLTSLQVEDTNEVILNVEDFPEPITYSY</sequence>
<reference evidence="2" key="1">
    <citation type="submission" date="2021-04" db="EMBL/GenBank/DDBJ databases">
        <authorList>
            <person name="Pira H."/>
            <person name="Risdian C."/>
            <person name="Wink J."/>
        </authorList>
    </citation>
    <scope>NUCLEOTIDE SEQUENCE</scope>
    <source>
        <strain evidence="2">WHY3</strain>
    </source>
</reference>
<keyword evidence="1" id="KW-0732">Signal</keyword>
<evidence type="ECO:0000313" key="2">
    <source>
        <dbReference type="EMBL" id="MBV7269853.1"/>
    </source>
</evidence>
<protein>
    <recommendedName>
        <fullName evidence="4">Lipocalin-like domain-containing protein</fullName>
    </recommendedName>
</protein>
<feature type="chain" id="PRO_5040839741" description="Lipocalin-like domain-containing protein" evidence="1">
    <location>
        <begin position="21"/>
        <end position="145"/>
    </location>
</feature>
<evidence type="ECO:0008006" key="4">
    <source>
        <dbReference type="Google" id="ProtNLM"/>
    </source>
</evidence>
<proteinExistence type="predicted"/>
<evidence type="ECO:0000313" key="3">
    <source>
        <dbReference type="Proteomes" id="UP001138894"/>
    </source>
</evidence>
<dbReference type="Proteomes" id="UP001138894">
    <property type="component" value="Unassembled WGS sequence"/>
</dbReference>
<dbReference type="RefSeq" id="WP_218546721.1">
    <property type="nucleotide sequence ID" value="NZ_JAGSPD010000009.1"/>
</dbReference>